<feature type="transmembrane region" description="Helical" evidence="1">
    <location>
        <begin position="263"/>
        <end position="280"/>
    </location>
</feature>
<evidence type="ECO:0000313" key="3">
    <source>
        <dbReference type="Proteomes" id="UP000239485"/>
    </source>
</evidence>
<dbReference type="EMBL" id="PTJD01000014">
    <property type="protein sequence ID" value="PPK92480.1"/>
    <property type="molecule type" value="Genomic_DNA"/>
</dbReference>
<feature type="transmembrane region" description="Helical" evidence="1">
    <location>
        <begin position="161"/>
        <end position="178"/>
    </location>
</feature>
<keyword evidence="3" id="KW-1185">Reference proteome</keyword>
<proteinExistence type="predicted"/>
<dbReference type="AlphaFoldDB" id="A0A2S6IE95"/>
<evidence type="ECO:0000313" key="2">
    <source>
        <dbReference type="EMBL" id="PPK92480.1"/>
    </source>
</evidence>
<dbReference type="OrthoDB" id="9988362at2"/>
<keyword evidence="1" id="KW-0812">Transmembrane</keyword>
<feature type="transmembrane region" description="Helical" evidence="1">
    <location>
        <begin position="401"/>
        <end position="420"/>
    </location>
</feature>
<name>A0A2S6IE95_9ACTN</name>
<protein>
    <submittedName>
        <fullName evidence="2">Uncharacterized protein</fullName>
    </submittedName>
</protein>
<gene>
    <name evidence="2" type="ORF">CLV92_11481</name>
</gene>
<keyword evidence="1" id="KW-0472">Membrane</keyword>
<organism evidence="2 3">
    <name type="scientific">Kineococcus xinjiangensis</name>
    <dbReference type="NCBI Taxonomy" id="512762"/>
    <lineage>
        <taxon>Bacteria</taxon>
        <taxon>Bacillati</taxon>
        <taxon>Actinomycetota</taxon>
        <taxon>Actinomycetes</taxon>
        <taxon>Kineosporiales</taxon>
        <taxon>Kineosporiaceae</taxon>
        <taxon>Kineococcus</taxon>
    </lineage>
</organism>
<dbReference type="RefSeq" id="WP_104434730.1">
    <property type="nucleotide sequence ID" value="NZ_PTJD01000014.1"/>
</dbReference>
<feature type="transmembrane region" description="Helical" evidence="1">
    <location>
        <begin position="183"/>
        <end position="200"/>
    </location>
</feature>
<reference evidence="2 3" key="1">
    <citation type="submission" date="2018-02" db="EMBL/GenBank/DDBJ databases">
        <title>Genomic Encyclopedia of Archaeal and Bacterial Type Strains, Phase II (KMG-II): from individual species to whole genera.</title>
        <authorList>
            <person name="Goeker M."/>
        </authorList>
    </citation>
    <scope>NUCLEOTIDE SEQUENCE [LARGE SCALE GENOMIC DNA]</scope>
    <source>
        <strain evidence="2 3">DSM 22857</strain>
    </source>
</reference>
<keyword evidence="1" id="KW-1133">Transmembrane helix</keyword>
<feature type="transmembrane region" description="Helical" evidence="1">
    <location>
        <begin position="206"/>
        <end position="226"/>
    </location>
</feature>
<feature type="transmembrane region" description="Helical" evidence="1">
    <location>
        <begin position="238"/>
        <end position="257"/>
    </location>
</feature>
<feature type="transmembrane region" description="Helical" evidence="1">
    <location>
        <begin position="374"/>
        <end position="395"/>
    </location>
</feature>
<feature type="transmembrane region" description="Helical" evidence="1">
    <location>
        <begin position="75"/>
        <end position="97"/>
    </location>
</feature>
<accession>A0A2S6IE95</accession>
<comment type="caution">
    <text evidence="2">The sequence shown here is derived from an EMBL/GenBank/DDBJ whole genome shotgun (WGS) entry which is preliminary data.</text>
</comment>
<feature type="transmembrane region" description="Helical" evidence="1">
    <location>
        <begin position="347"/>
        <end position="367"/>
    </location>
</feature>
<dbReference type="Proteomes" id="UP000239485">
    <property type="component" value="Unassembled WGS sequence"/>
</dbReference>
<feature type="transmembrane region" description="Helical" evidence="1">
    <location>
        <begin position="311"/>
        <end position="335"/>
    </location>
</feature>
<evidence type="ECO:0000256" key="1">
    <source>
        <dbReference type="SAM" id="Phobius"/>
    </source>
</evidence>
<sequence length="434" mass="44702">MRITPGQAAARVRAGLGRKPQDALEATVVLEAWGGLVSRTALPLAHQASTRWRPTPPGRFPTATEQPSRVPVLEVLGLVATLLATTAWVAPLAAALGTDATERAWKIALPLSLGLQWLIRRRYLTDPEGMGRLRADVRVTRPVGVVCLLATAGLVVAPQLLLPVALVITWVGGLLVVVRGWGLPYALMLVAATAAPAFGVPVVVDVLLVVALTQAAVAAALLTSPLSHGTPTPWRRSLAAGAIGGASAVLIVADPSIVWSGEAAFPVLALVPAMLGNLWAGQHMNRIWTVLVEALASTRLEERTSRRNRRVFGGIVLGAFARLLLLTALLSVAAYPLLRESAATGGSLALLLLGLGCFGVVGFLTALLEGFSRVGAAAAVTLAALAGAAAVLLGATGSLPLPSLAAAACAATAAAAWPVARLVRQPDRTLATLH</sequence>